<gene>
    <name evidence="2" type="ORF">PR048_010374</name>
</gene>
<sequence length="662" mass="73791">MGKLPYDVRLYQAVSQQGKKREGEEDGRDGKRRLAKRKRTFPTSELQTKKTGMLRHLQDYYSRKNTVVRMPAVAWTSNMMANENTQTNGIGVPVVVHCGNWEKFGVARDISGGEGRWLRVRYGGRRVFGEVWIDEMADHARGCSDHSRTFPIPDRWCGCEKCSVHRGTTYTDEANRVAELVRPRNIAVVIMMGSVLRKYCAPPPFYKQLPPTPLQLLPFSVIPTVPRLLYVMMSEGNDTGDKKKKNHEKNYFHGVSSKRQRPPGHVQRSHEQTLVKINLKIIIETVGLGHGGRAVSLLASHQGEPGSISGRVTGFSHVGLVPDDSVGRLIFSGISRSHRPFIPALFHTHLNHPLRLSRSCSDGEKRTLEGGEKGEGNSLKRRGDESVSRDVIYHVITLPAALATKLVAPGGMYFDVHVDGRLPDLRAQLDAGWKAHLSALARDVVNEVKDRCRCDGQSVMGGQGYKGFRVRSLYSVRQDLQQSVASARHSYVRPSVRPHGTIYNQTWYAAVAEQLARSPPTKANRAQSPAGSTDFHNWESCWTVPLVGGFSRGYPVSPAPSFRRRSIFTSLTLIGSQDLAVKRRPNLFTHSLELIGMAGQRDSIHFLSTAVRAGITVALIVCGRIRLVRHANPTLRPLPFNPRNLTPVPSRGQIPPETPRHR</sequence>
<feature type="region of interest" description="Disordered" evidence="1">
    <location>
        <begin position="14"/>
        <end position="43"/>
    </location>
</feature>
<dbReference type="EMBL" id="JARBHB010000003">
    <property type="protein sequence ID" value="KAJ8890865.1"/>
    <property type="molecule type" value="Genomic_DNA"/>
</dbReference>
<comment type="caution">
    <text evidence="2">The sequence shown here is derived from an EMBL/GenBank/DDBJ whole genome shotgun (WGS) entry which is preliminary data.</text>
</comment>
<reference evidence="2 3" key="1">
    <citation type="submission" date="2023-02" db="EMBL/GenBank/DDBJ databases">
        <title>LHISI_Scaffold_Assembly.</title>
        <authorList>
            <person name="Stuart O.P."/>
            <person name="Cleave R."/>
            <person name="Magrath M.J.L."/>
            <person name="Mikheyev A.S."/>
        </authorList>
    </citation>
    <scope>NUCLEOTIDE SEQUENCE [LARGE SCALE GENOMIC DNA]</scope>
    <source>
        <strain evidence="2">Daus_M_001</strain>
        <tissue evidence="2">Leg muscle</tissue>
    </source>
</reference>
<feature type="region of interest" description="Disordered" evidence="1">
    <location>
        <begin position="638"/>
        <end position="662"/>
    </location>
</feature>
<dbReference type="Proteomes" id="UP001159363">
    <property type="component" value="Chromosome 3"/>
</dbReference>
<name>A0ABQ9I2I0_9NEOP</name>
<feature type="compositionally biased region" description="Basic residues" evidence="1">
    <location>
        <begin position="30"/>
        <end position="40"/>
    </location>
</feature>
<accession>A0ABQ9I2I0</accession>
<keyword evidence="3" id="KW-1185">Reference proteome</keyword>
<evidence type="ECO:0000256" key="1">
    <source>
        <dbReference type="SAM" id="MobiDB-lite"/>
    </source>
</evidence>
<evidence type="ECO:0000313" key="2">
    <source>
        <dbReference type="EMBL" id="KAJ8890865.1"/>
    </source>
</evidence>
<protein>
    <submittedName>
        <fullName evidence="2">Uncharacterized protein</fullName>
    </submittedName>
</protein>
<feature type="region of interest" description="Disordered" evidence="1">
    <location>
        <begin position="360"/>
        <end position="382"/>
    </location>
</feature>
<evidence type="ECO:0000313" key="3">
    <source>
        <dbReference type="Proteomes" id="UP001159363"/>
    </source>
</evidence>
<feature type="compositionally biased region" description="Basic and acidic residues" evidence="1">
    <location>
        <begin position="361"/>
        <end position="375"/>
    </location>
</feature>
<proteinExistence type="predicted"/>
<organism evidence="2 3">
    <name type="scientific">Dryococelus australis</name>
    <dbReference type="NCBI Taxonomy" id="614101"/>
    <lineage>
        <taxon>Eukaryota</taxon>
        <taxon>Metazoa</taxon>
        <taxon>Ecdysozoa</taxon>
        <taxon>Arthropoda</taxon>
        <taxon>Hexapoda</taxon>
        <taxon>Insecta</taxon>
        <taxon>Pterygota</taxon>
        <taxon>Neoptera</taxon>
        <taxon>Polyneoptera</taxon>
        <taxon>Phasmatodea</taxon>
        <taxon>Verophasmatodea</taxon>
        <taxon>Anareolatae</taxon>
        <taxon>Phasmatidae</taxon>
        <taxon>Eurycanthinae</taxon>
        <taxon>Dryococelus</taxon>
    </lineage>
</organism>